<organism evidence="1 2">
    <name type="scientific">Corynebacterium glyciniphilum AJ 3170</name>
    <dbReference type="NCBI Taxonomy" id="1404245"/>
    <lineage>
        <taxon>Bacteria</taxon>
        <taxon>Bacillati</taxon>
        <taxon>Actinomycetota</taxon>
        <taxon>Actinomycetes</taxon>
        <taxon>Mycobacteriales</taxon>
        <taxon>Corynebacteriaceae</taxon>
        <taxon>Corynebacterium</taxon>
    </lineage>
</organism>
<dbReference type="KEGG" id="cgy:CGLY_12930"/>
<proteinExistence type="predicted"/>
<reference evidence="1 2" key="1">
    <citation type="journal article" date="2015" name="Int. J. Syst. Evol. Microbiol.">
        <title>Revisiting Corynebacterium glyciniphilum (ex Kubota et al., 1972) sp. nov., nom. rev., isolated from putrefied banana.</title>
        <authorList>
            <person name="Al-Dilaimi A."/>
            <person name="Bednarz H."/>
            <person name="Lomker A."/>
            <person name="Niehaus K."/>
            <person name="Kalinowski J."/>
            <person name="Ruckert C."/>
        </authorList>
    </citation>
    <scope>NUCLEOTIDE SEQUENCE [LARGE SCALE GENOMIC DNA]</scope>
    <source>
        <strain evidence="1">AJ 3170</strain>
    </source>
</reference>
<dbReference type="STRING" id="1404245.CGLY_12930"/>
<protein>
    <recommendedName>
        <fullName evidence="3">Carbon monoxide dehydrogenase subunit G</fullName>
    </recommendedName>
</protein>
<dbReference type="OrthoDB" id="4405767at2"/>
<dbReference type="Pfam" id="PF10698">
    <property type="entry name" value="DUF2505"/>
    <property type="match status" value="1"/>
</dbReference>
<accession>X5EEG9</accession>
<dbReference type="RefSeq" id="WP_038550030.1">
    <property type="nucleotide sequence ID" value="NZ_CP006842.1"/>
</dbReference>
<gene>
    <name evidence="1" type="ORF">CGLY_12930</name>
</gene>
<dbReference type="InterPro" id="IPR019639">
    <property type="entry name" value="DUF2505"/>
</dbReference>
<keyword evidence="2" id="KW-1185">Reference proteome</keyword>
<evidence type="ECO:0000313" key="1">
    <source>
        <dbReference type="EMBL" id="AHW65026.1"/>
    </source>
</evidence>
<dbReference type="Proteomes" id="UP000023703">
    <property type="component" value="Chromosome"/>
</dbReference>
<evidence type="ECO:0000313" key="2">
    <source>
        <dbReference type="Proteomes" id="UP000023703"/>
    </source>
</evidence>
<name>X5EEG9_9CORY</name>
<dbReference type="eggNOG" id="ENOG5031JZY">
    <property type="taxonomic scope" value="Bacteria"/>
</dbReference>
<dbReference type="AlphaFoldDB" id="X5EEG9"/>
<sequence>MSKSAELTRTIDLPLDKVHEIASSETYLLTVDNASTSKLVVTEAEREVNADGSVYARVVAAREKDDGSAGFSMEQTSDITAIEDDGFTSTTVTPLPKGMGTMTVVMAYTRAGESSATVNAEIIAEVGIPLLGGKIAKKLVESADKTVDDGLERILRLAAE</sequence>
<dbReference type="EMBL" id="CP006842">
    <property type="protein sequence ID" value="AHW65026.1"/>
    <property type="molecule type" value="Genomic_DNA"/>
</dbReference>
<dbReference type="HOGENOM" id="CLU_128648_0_0_11"/>
<evidence type="ECO:0008006" key="3">
    <source>
        <dbReference type="Google" id="ProtNLM"/>
    </source>
</evidence>